<evidence type="ECO:0000313" key="4">
    <source>
        <dbReference type="Proteomes" id="UP000060345"/>
    </source>
</evidence>
<protein>
    <recommendedName>
        <fullName evidence="6">Glycine zipper domain-containing protein</fullName>
    </recommendedName>
</protein>
<name>A0A0K1NJR4_9BACT</name>
<sequence length="282" mass="30194">MKKCFILSVSTAIVLSSCGTYTGSGAVTGGSLGSILGSAIGGIAGGPRGSDIGSIVGMAGGAIIGASAGAKADKRAREDVHDHYEKVQRRKARERRNRRDYDYYNQTDDYAYSNGTNSSGFDNSNSGDDRIYDFQGSDYTGDYSAAQPDTRVPAESSVDKLAGGYLYAPNIEIVNARFVDDNQDGVLSRNEVGKIIFEVMNRGDRPVGDVQPSVLETTGNAHIYISPSIHIESIEPGKGIRYTALVKADKKLKNGMAHFALTVLQGQKSISKVTEFNIRTSK</sequence>
<dbReference type="STRING" id="1236517.ADJ77_04650"/>
<evidence type="ECO:0000313" key="3">
    <source>
        <dbReference type="EMBL" id="QUB86743.1"/>
    </source>
</evidence>
<organism evidence="2 4">
    <name type="scientific">Prevotella fusca JCM 17724</name>
    <dbReference type="NCBI Taxonomy" id="1236517"/>
    <lineage>
        <taxon>Bacteria</taxon>
        <taxon>Pseudomonadati</taxon>
        <taxon>Bacteroidota</taxon>
        <taxon>Bacteroidia</taxon>
        <taxon>Bacteroidales</taxon>
        <taxon>Prevotellaceae</taxon>
        <taxon>Prevotella</taxon>
    </lineage>
</organism>
<dbReference type="EMBL" id="CP072370">
    <property type="protein sequence ID" value="QUB86743.1"/>
    <property type="molecule type" value="Genomic_DNA"/>
</dbReference>
<evidence type="ECO:0000256" key="1">
    <source>
        <dbReference type="SAM" id="MobiDB-lite"/>
    </source>
</evidence>
<proteinExistence type="predicted"/>
<reference evidence="3 5" key="2">
    <citation type="submission" date="2021-03" db="EMBL/GenBank/DDBJ databases">
        <title>Human Oral Microbial Genomes.</title>
        <authorList>
            <person name="Johnston C.D."/>
            <person name="Chen T."/>
            <person name="Dewhirst F.E."/>
        </authorList>
    </citation>
    <scope>NUCLEOTIDE SEQUENCE [LARGE SCALE GENOMIC DNA]</scope>
    <source>
        <strain evidence="3 5">W1435</strain>
    </source>
</reference>
<accession>A0A0K1NJR4</accession>
<evidence type="ECO:0008006" key="6">
    <source>
        <dbReference type="Google" id="ProtNLM"/>
    </source>
</evidence>
<feature type="region of interest" description="Disordered" evidence="1">
    <location>
        <begin position="74"/>
        <end position="134"/>
    </location>
</feature>
<reference evidence="2 4" key="1">
    <citation type="submission" date="2015-07" db="EMBL/GenBank/DDBJ databases">
        <authorList>
            <person name="Noorani M."/>
        </authorList>
    </citation>
    <scope>NUCLEOTIDE SEQUENCE [LARGE SCALE GENOMIC DNA]</scope>
    <source>
        <strain evidence="2 4">W1435</strain>
    </source>
</reference>
<feature type="compositionally biased region" description="Low complexity" evidence="1">
    <location>
        <begin position="103"/>
        <end position="126"/>
    </location>
</feature>
<feature type="compositionally biased region" description="Basic and acidic residues" evidence="1">
    <location>
        <begin position="74"/>
        <end position="87"/>
    </location>
</feature>
<dbReference type="EMBL" id="CP012074">
    <property type="protein sequence ID" value="AKU69118.1"/>
    <property type="molecule type" value="Genomic_DNA"/>
</dbReference>
<dbReference type="Proteomes" id="UP000682005">
    <property type="component" value="Chromosome 1"/>
</dbReference>
<evidence type="ECO:0000313" key="2">
    <source>
        <dbReference type="EMBL" id="AKU69118.1"/>
    </source>
</evidence>
<dbReference type="Proteomes" id="UP000060345">
    <property type="component" value="Chromosome 1"/>
</dbReference>
<gene>
    <name evidence="2" type="ORF">ADJ77_04650</name>
    <name evidence="3" type="ORF">J5A51_11765</name>
</gene>
<dbReference type="PROSITE" id="PS00018">
    <property type="entry name" value="EF_HAND_1"/>
    <property type="match status" value="1"/>
</dbReference>
<dbReference type="RefSeq" id="WP_025077479.1">
    <property type="nucleotide sequence ID" value="NZ_BAKO01000002.1"/>
</dbReference>
<dbReference type="InterPro" id="IPR018247">
    <property type="entry name" value="EF_Hand_1_Ca_BS"/>
</dbReference>
<dbReference type="OrthoDB" id="1082851at2"/>
<dbReference type="KEGG" id="pfus:ADJ77_04650"/>
<dbReference type="eggNOG" id="COG4520">
    <property type="taxonomic scope" value="Bacteria"/>
</dbReference>
<dbReference type="PROSITE" id="PS51257">
    <property type="entry name" value="PROKAR_LIPOPROTEIN"/>
    <property type="match status" value="1"/>
</dbReference>
<evidence type="ECO:0000313" key="5">
    <source>
        <dbReference type="Proteomes" id="UP000682005"/>
    </source>
</evidence>
<keyword evidence="5" id="KW-1185">Reference proteome</keyword>
<dbReference type="AlphaFoldDB" id="A0A0K1NJR4"/>